<dbReference type="InterPro" id="IPR042756">
    <property type="entry name" value="Sel-1L3"/>
</dbReference>
<sequence>MRRHYNLTIQTQDPDPYALIRMGDLLYEGHERRPKDVAAAAEMYKQAALRSDPQVFGDKKGGQPGQVLGPGWLRRASSTCSSTAQGQSCNECRGLGRIDTGPWRGVSSFWNC</sequence>
<accession>A0AAN8QEY3</accession>
<dbReference type="PANTHER" id="PTHR44444:SF4">
    <property type="entry name" value="PROTEIN SEL-1 HOMOLOG 3 ISOFORM X1"/>
    <property type="match status" value="1"/>
</dbReference>
<evidence type="ECO:0000313" key="1">
    <source>
        <dbReference type="EMBL" id="KAK6296496.1"/>
    </source>
</evidence>
<dbReference type="EMBL" id="JAGTTL010000032">
    <property type="protein sequence ID" value="KAK6296496.1"/>
    <property type="molecule type" value="Genomic_DNA"/>
</dbReference>
<name>A0AAN8QEY3_9TELE</name>
<dbReference type="PANTHER" id="PTHR44444">
    <property type="entry name" value="PROTEIN SEL-1 HOMOLOG 3"/>
    <property type="match status" value="1"/>
</dbReference>
<organism evidence="1 2">
    <name type="scientific">Coregonus suidteri</name>
    <dbReference type="NCBI Taxonomy" id="861788"/>
    <lineage>
        <taxon>Eukaryota</taxon>
        <taxon>Metazoa</taxon>
        <taxon>Chordata</taxon>
        <taxon>Craniata</taxon>
        <taxon>Vertebrata</taxon>
        <taxon>Euteleostomi</taxon>
        <taxon>Actinopterygii</taxon>
        <taxon>Neopterygii</taxon>
        <taxon>Teleostei</taxon>
        <taxon>Protacanthopterygii</taxon>
        <taxon>Salmoniformes</taxon>
        <taxon>Salmonidae</taxon>
        <taxon>Coregoninae</taxon>
        <taxon>Coregonus</taxon>
    </lineage>
</organism>
<comment type="caution">
    <text evidence="1">The sequence shown here is derived from an EMBL/GenBank/DDBJ whole genome shotgun (WGS) entry which is preliminary data.</text>
</comment>
<keyword evidence="2" id="KW-1185">Reference proteome</keyword>
<dbReference type="AlphaFoldDB" id="A0AAN8QEY3"/>
<evidence type="ECO:0000313" key="2">
    <source>
        <dbReference type="Proteomes" id="UP001356427"/>
    </source>
</evidence>
<reference evidence="1 2" key="1">
    <citation type="submission" date="2021-04" db="EMBL/GenBank/DDBJ databases">
        <authorList>
            <person name="De Guttry C."/>
            <person name="Zahm M."/>
            <person name="Klopp C."/>
            <person name="Cabau C."/>
            <person name="Louis A."/>
            <person name="Berthelot C."/>
            <person name="Parey E."/>
            <person name="Roest Crollius H."/>
            <person name="Montfort J."/>
            <person name="Robinson-Rechavi M."/>
            <person name="Bucao C."/>
            <person name="Bouchez O."/>
            <person name="Gislard M."/>
            <person name="Lluch J."/>
            <person name="Milhes M."/>
            <person name="Lampietro C."/>
            <person name="Lopez Roques C."/>
            <person name="Donnadieu C."/>
            <person name="Braasch I."/>
            <person name="Desvignes T."/>
            <person name="Postlethwait J."/>
            <person name="Bobe J."/>
            <person name="Wedekind C."/>
            <person name="Guiguen Y."/>
        </authorList>
    </citation>
    <scope>NUCLEOTIDE SEQUENCE [LARGE SCALE GENOMIC DNA]</scope>
    <source>
        <strain evidence="1">Cs_M1</strain>
        <tissue evidence="1">Blood</tissue>
    </source>
</reference>
<gene>
    <name evidence="1" type="ORF">J4Q44_G00326380</name>
</gene>
<protein>
    <submittedName>
        <fullName evidence="1">Uncharacterized protein</fullName>
    </submittedName>
</protein>
<proteinExistence type="predicted"/>
<dbReference type="Proteomes" id="UP001356427">
    <property type="component" value="Unassembled WGS sequence"/>
</dbReference>